<organism evidence="2 3">
    <name type="scientific">Hymenobacter roseosalivarius DSM 11622</name>
    <dbReference type="NCBI Taxonomy" id="645990"/>
    <lineage>
        <taxon>Bacteria</taxon>
        <taxon>Pseudomonadati</taxon>
        <taxon>Bacteroidota</taxon>
        <taxon>Cytophagia</taxon>
        <taxon>Cytophagales</taxon>
        <taxon>Hymenobacteraceae</taxon>
        <taxon>Hymenobacter</taxon>
    </lineage>
</organism>
<dbReference type="STRING" id="645990.SAMN00120144_0346"/>
<reference evidence="2 3" key="1">
    <citation type="submission" date="2017-04" db="EMBL/GenBank/DDBJ databases">
        <authorList>
            <person name="Afonso C.L."/>
            <person name="Miller P.J."/>
            <person name="Scott M.A."/>
            <person name="Spackman E."/>
            <person name="Goraichik I."/>
            <person name="Dimitrov K.M."/>
            <person name="Suarez D.L."/>
            <person name="Swayne D.E."/>
        </authorList>
    </citation>
    <scope>NUCLEOTIDE SEQUENCE [LARGE SCALE GENOMIC DNA]</scope>
    <source>
        <strain evidence="2 3">DSM 11622</strain>
    </source>
</reference>
<dbReference type="Proteomes" id="UP000192266">
    <property type="component" value="Unassembled WGS sequence"/>
</dbReference>
<proteinExistence type="predicted"/>
<protein>
    <recommendedName>
        <fullName evidence="4">DUF1735 domain-containing protein</fullName>
    </recommendedName>
</protein>
<dbReference type="OrthoDB" id="884960at2"/>
<dbReference type="RefSeq" id="WP_084446458.1">
    <property type="nucleotide sequence ID" value="NZ_FWWW01000075.1"/>
</dbReference>
<dbReference type="PROSITE" id="PS51257">
    <property type="entry name" value="PROKAR_LIPOPROTEIN"/>
    <property type="match status" value="1"/>
</dbReference>
<accession>A0A1W1VVB2</accession>
<dbReference type="EMBL" id="FWWW01000075">
    <property type="protein sequence ID" value="SMB97299.1"/>
    <property type="molecule type" value="Genomic_DNA"/>
</dbReference>
<keyword evidence="3" id="KW-1185">Reference proteome</keyword>
<evidence type="ECO:0008006" key="4">
    <source>
        <dbReference type="Google" id="ProtNLM"/>
    </source>
</evidence>
<evidence type="ECO:0000256" key="1">
    <source>
        <dbReference type="SAM" id="SignalP"/>
    </source>
</evidence>
<dbReference type="AlphaFoldDB" id="A0A1W1VVB2"/>
<evidence type="ECO:0000313" key="2">
    <source>
        <dbReference type="EMBL" id="SMB97299.1"/>
    </source>
</evidence>
<name>A0A1W1VVB2_9BACT</name>
<gene>
    <name evidence="2" type="ORF">SAMN00120144_0346</name>
</gene>
<evidence type="ECO:0000313" key="3">
    <source>
        <dbReference type="Proteomes" id="UP000192266"/>
    </source>
</evidence>
<feature type="signal peptide" evidence="1">
    <location>
        <begin position="1"/>
        <end position="19"/>
    </location>
</feature>
<keyword evidence="1" id="KW-0732">Signal</keyword>
<feature type="chain" id="PRO_5013275148" description="DUF1735 domain-containing protein" evidence="1">
    <location>
        <begin position="20"/>
        <end position="145"/>
    </location>
</feature>
<sequence>MKKIIYHVLLLLVAAMTLASCKKEEENFRIIPQTPIIFDDNINKITADYPLNSNIVLKISAAGASSVTVTNLTGGTKVLGTLPIVDGTATLSVPANSIRATGTVVGAGTSPASSRAANTFNFKVDATLAGGTTATRYYTAVIVRP</sequence>